<feature type="non-terminal residue" evidence="2">
    <location>
        <position position="1"/>
    </location>
</feature>
<keyword evidence="3" id="KW-1185">Reference proteome</keyword>
<evidence type="ECO:0000313" key="3">
    <source>
        <dbReference type="Proteomes" id="UP000053660"/>
    </source>
</evidence>
<dbReference type="EMBL" id="KN580418">
    <property type="protein sequence ID" value="KHJ82319.1"/>
    <property type="molecule type" value="Genomic_DNA"/>
</dbReference>
<feature type="coiled-coil region" evidence="1">
    <location>
        <begin position="17"/>
        <end position="51"/>
    </location>
</feature>
<keyword evidence="1" id="KW-0175">Coiled coil</keyword>
<evidence type="ECO:0000256" key="1">
    <source>
        <dbReference type="SAM" id="Coils"/>
    </source>
</evidence>
<dbReference type="OrthoDB" id="10017054at2759"/>
<proteinExistence type="predicted"/>
<accession>A0A0B1SBL4</accession>
<protein>
    <submittedName>
        <fullName evidence="2">Uncharacterized protein</fullName>
    </submittedName>
</protein>
<gene>
    <name evidence="2" type="ORF">OESDEN_17988</name>
</gene>
<dbReference type="AlphaFoldDB" id="A0A0B1SBL4"/>
<evidence type="ECO:0000313" key="2">
    <source>
        <dbReference type="EMBL" id="KHJ82319.1"/>
    </source>
</evidence>
<sequence>LFQSFDAALCGDNNFVENSESAEVNQLHEKINQLNKELQKKDALIESERMEHKAQLKDFLTAVKAAERCREEAQVQLNSLIKVCRDVSSPDEALWFGIMQKFQRSSKRNALLAWAQAQ</sequence>
<reference evidence="2 3" key="1">
    <citation type="submission" date="2014-03" db="EMBL/GenBank/DDBJ databases">
        <title>Draft genome of the hookworm Oesophagostomum dentatum.</title>
        <authorList>
            <person name="Mitreva M."/>
        </authorList>
    </citation>
    <scope>NUCLEOTIDE SEQUENCE [LARGE SCALE GENOMIC DNA]</scope>
    <source>
        <strain evidence="2 3">OD-Hann</strain>
    </source>
</reference>
<organism evidence="2 3">
    <name type="scientific">Oesophagostomum dentatum</name>
    <name type="common">Nodular worm</name>
    <dbReference type="NCBI Taxonomy" id="61180"/>
    <lineage>
        <taxon>Eukaryota</taxon>
        <taxon>Metazoa</taxon>
        <taxon>Ecdysozoa</taxon>
        <taxon>Nematoda</taxon>
        <taxon>Chromadorea</taxon>
        <taxon>Rhabditida</taxon>
        <taxon>Rhabditina</taxon>
        <taxon>Rhabditomorpha</taxon>
        <taxon>Strongyloidea</taxon>
        <taxon>Strongylidae</taxon>
        <taxon>Oesophagostomum</taxon>
    </lineage>
</organism>
<name>A0A0B1SBL4_OESDE</name>
<dbReference type="Gene3D" id="1.20.5.1700">
    <property type="match status" value="1"/>
</dbReference>
<dbReference type="Proteomes" id="UP000053660">
    <property type="component" value="Unassembled WGS sequence"/>
</dbReference>